<organism evidence="4 5">
    <name type="scientific">Brassica napus</name>
    <name type="common">Rape</name>
    <dbReference type="NCBI Taxonomy" id="3708"/>
    <lineage>
        <taxon>Eukaryota</taxon>
        <taxon>Viridiplantae</taxon>
        <taxon>Streptophyta</taxon>
        <taxon>Embryophyta</taxon>
        <taxon>Tracheophyta</taxon>
        <taxon>Spermatophyta</taxon>
        <taxon>Magnoliopsida</taxon>
        <taxon>eudicotyledons</taxon>
        <taxon>Gunneridae</taxon>
        <taxon>Pentapetalae</taxon>
        <taxon>rosids</taxon>
        <taxon>malvids</taxon>
        <taxon>Brassicales</taxon>
        <taxon>Brassicaceae</taxon>
        <taxon>Brassiceae</taxon>
        <taxon>Brassica</taxon>
    </lineage>
</organism>
<dbReference type="PROSITE" id="PS50011">
    <property type="entry name" value="PROTEIN_KINASE_DOM"/>
    <property type="match status" value="1"/>
</dbReference>
<sequence>RVGRDLDVHILRSTQLLFSKKKTVRASLSQRYCRFCNPRHHSSMECWGKKKEKQKEKEKKWFLENGSIFLQQLIADCNGVSNPIRIFSSDQISKATDHFDPKFYLHDIPEAFTWYKAVIEGRSYAIKKFTDKWHQIHPVAPYNDIVLSSRVSNYSGFLQLMGCCLDFPCPVLVFENLEYRFLNVRGSVGCEGAPLLPWNVRLKIAKAVARAIAYLHTAFPRIIIHRNINPSNVLLDKNGMAKLTGFSKAVTLPEGKTWTEEEHVFGTYGYMDPIYLSTDRLTEYSDVFSFGILMLVLLMGKPAYWDESDGGLYPEILLLDYVKNLQERGEPIEFGGGSNQMRPGQMKMFLDLALRCCEERNEDRPKMISVAKEIKLIETMII</sequence>
<dbReference type="InterPro" id="IPR045274">
    <property type="entry name" value="WAK-like"/>
</dbReference>
<dbReference type="Gene3D" id="3.30.200.20">
    <property type="entry name" value="Phosphorylase Kinase, domain 1"/>
    <property type="match status" value="1"/>
</dbReference>
<proteinExistence type="predicted"/>
<name>A0ABQ7Z1M1_BRANA</name>
<comment type="caution">
    <text evidence="4">The sequence shown here is derived from an EMBL/GenBank/DDBJ whole genome shotgun (WGS) entry which is preliminary data.</text>
</comment>
<protein>
    <recommendedName>
        <fullName evidence="3">Protein kinase domain-containing protein</fullName>
    </recommendedName>
</protein>
<keyword evidence="2" id="KW-0067">ATP-binding</keyword>
<evidence type="ECO:0000256" key="1">
    <source>
        <dbReference type="ARBA" id="ARBA00022741"/>
    </source>
</evidence>
<feature type="domain" description="Protein kinase" evidence="3">
    <location>
        <begin position="72"/>
        <end position="376"/>
    </location>
</feature>
<dbReference type="InterPro" id="IPR011009">
    <property type="entry name" value="Kinase-like_dom_sf"/>
</dbReference>
<evidence type="ECO:0000256" key="2">
    <source>
        <dbReference type="ARBA" id="ARBA00022840"/>
    </source>
</evidence>
<dbReference type="Gene3D" id="1.10.510.10">
    <property type="entry name" value="Transferase(Phosphotransferase) domain 1"/>
    <property type="match status" value="1"/>
</dbReference>
<accession>A0ABQ7Z1M1</accession>
<dbReference type="Proteomes" id="UP000824890">
    <property type="component" value="Unassembled WGS sequence"/>
</dbReference>
<dbReference type="EMBL" id="JAGKQM010000016">
    <property type="protein sequence ID" value="KAH0874042.1"/>
    <property type="molecule type" value="Genomic_DNA"/>
</dbReference>
<gene>
    <name evidence="4" type="ORF">HID58_071404</name>
</gene>
<dbReference type="PANTHER" id="PTHR27005">
    <property type="entry name" value="WALL-ASSOCIATED RECEPTOR KINASE-LIKE 21"/>
    <property type="match status" value="1"/>
</dbReference>
<dbReference type="PANTHER" id="PTHR27005:SF355">
    <property type="entry name" value="PROTEIN KINASE DOMAIN-CONTAINING PROTEIN"/>
    <property type="match status" value="1"/>
</dbReference>
<feature type="non-terminal residue" evidence="4">
    <location>
        <position position="1"/>
    </location>
</feature>
<keyword evidence="1" id="KW-0547">Nucleotide-binding</keyword>
<dbReference type="Pfam" id="PF00069">
    <property type="entry name" value="Pkinase"/>
    <property type="match status" value="1"/>
</dbReference>
<dbReference type="SUPFAM" id="SSF56112">
    <property type="entry name" value="Protein kinase-like (PK-like)"/>
    <property type="match status" value="1"/>
</dbReference>
<dbReference type="InterPro" id="IPR000719">
    <property type="entry name" value="Prot_kinase_dom"/>
</dbReference>
<evidence type="ECO:0000313" key="4">
    <source>
        <dbReference type="EMBL" id="KAH0874042.1"/>
    </source>
</evidence>
<evidence type="ECO:0000259" key="3">
    <source>
        <dbReference type="PROSITE" id="PS50011"/>
    </source>
</evidence>
<keyword evidence="5" id="KW-1185">Reference proteome</keyword>
<reference evidence="4 5" key="1">
    <citation type="submission" date="2021-05" db="EMBL/GenBank/DDBJ databases">
        <title>Genome Assembly of Synthetic Allotetraploid Brassica napus Reveals Homoeologous Exchanges between Subgenomes.</title>
        <authorList>
            <person name="Davis J.T."/>
        </authorList>
    </citation>
    <scope>NUCLEOTIDE SEQUENCE [LARGE SCALE GENOMIC DNA]</scope>
    <source>
        <strain evidence="5">cv. Da-Ae</strain>
        <tissue evidence="4">Seedling</tissue>
    </source>
</reference>
<evidence type="ECO:0000313" key="5">
    <source>
        <dbReference type="Proteomes" id="UP000824890"/>
    </source>
</evidence>